<dbReference type="Proteomes" id="UP000183649">
    <property type="component" value="Unassembled WGS sequence"/>
</dbReference>
<feature type="transmembrane region" description="Helical" evidence="1">
    <location>
        <begin position="31"/>
        <end position="52"/>
    </location>
</feature>
<reference evidence="3" key="1">
    <citation type="submission" date="2015-08" db="EMBL/GenBank/DDBJ databases">
        <authorList>
            <person name="Varghese N."/>
        </authorList>
    </citation>
    <scope>NUCLEOTIDE SEQUENCE [LARGE SCALE GENOMIC DNA]</scope>
    <source>
        <strain evidence="3">DSM 18181</strain>
    </source>
</reference>
<gene>
    <name evidence="2" type="ORF">Ga0061069_10556</name>
</gene>
<dbReference type="AlphaFoldDB" id="A0A0K6I1J8"/>
<evidence type="ECO:0000256" key="1">
    <source>
        <dbReference type="SAM" id="Phobius"/>
    </source>
</evidence>
<name>A0A0K6I1J8_9BURK</name>
<dbReference type="RefSeq" id="WP_156346981.1">
    <property type="nucleotide sequence ID" value="NZ_CYHF01000005.1"/>
</dbReference>
<keyword evidence="3" id="KW-1185">Reference proteome</keyword>
<protein>
    <submittedName>
        <fullName evidence="2">Uncharacterized protein</fullName>
    </submittedName>
</protein>
<proteinExistence type="predicted"/>
<accession>A0A0K6I1J8</accession>
<sequence length="57" mass="6198">MHLDIGHMIVSSVVHGLVYDVIFKTTRHLSIVQTAGLAIVAIAAVWVTAKIFGGKRR</sequence>
<keyword evidence="1" id="KW-0812">Transmembrane</keyword>
<evidence type="ECO:0000313" key="3">
    <source>
        <dbReference type="Proteomes" id="UP000183649"/>
    </source>
</evidence>
<keyword evidence="1" id="KW-1133">Transmembrane helix</keyword>
<keyword evidence="1" id="KW-0472">Membrane</keyword>
<evidence type="ECO:0000313" key="2">
    <source>
        <dbReference type="EMBL" id="CUA97005.1"/>
    </source>
</evidence>
<dbReference type="EMBL" id="CYHF01000005">
    <property type="protein sequence ID" value="CUA97005.1"/>
    <property type="molecule type" value="Genomic_DNA"/>
</dbReference>
<organism evidence="2 3">
    <name type="scientific">Thiomonas bhubaneswarensis</name>
    <dbReference type="NCBI Taxonomy" id="339866"/>
    <lineage>
        <taxon>Bacteria</taxon>
        <taxon>Pseudomonadati</taxon>
        <taxon>Pseudomonadota</taxon>
        <taxon>Betaproteobacteria</taxon>
        <taxon>Burkholderiales</taxon>
        <taxon>Thiomonas</taxon>
    </lineage>
</organism>
<dbReference type="STRING" id="339866.GCA_001418255_01562"/>